<gene>
    <name evidence="1" type="ORF">M441DRAFT_366207</name>
</gene>
<reference evidence="1 2" key="1">
    <citation type="submission" date="2016-07" db="EMBL/GenBank/DDBJ databases">
        <title>Multiple horizontal gene transfer events from other fungi enriched the ability of initially mycotrophic Trichoderma (Ascomycota) to feed on dead plant biomass.</title>
        <authorList>
            <consortium name="DOE Joint Genome Institute"/>
            <person name="Aerts A."/>
            <person name="Atanasova L."/>
            <person name="Chenthamara K."/>
            <person name="Zhang J."/>
            <person name="Grujic M."/>
            <person name="Henrissat B."/>
            <person name="Kuo A."/>
            <person name="Salamov A."/>
            <person name="Lipzen A."/>
            <person name="Labutti K."/>
            <person name="Barry K."/>
            <person name="Miao Y."/>
            <person name="Rahimi M.J."/>
            <person name="Shen Q."/>
            <person name="Grigoriev I.V."/>
            <person name="Kubicek C.P."/>
            <person name="Druzhinina I.S."/>
        </authorList>
    </citation>
    <scope>NUCLEOTIDE SEQUENCE [LARGE SCALE GENOMIC DNA]</scope>
    <source>
        <strain evidence="1 2">CBS 433.97</strain>
    </source>
</reference>
<accession>A0A2T3ZE81</accession>
<evidence type="ECO:0000313" key="1">
    <source>
        <dbReference type="EMBL" id="PTB43122.1"/>
    </source>
</evidence>
<name>A0A2T3ZE81_TRIA4</name>
<keyword evidence="2" id="KW-1185">Reference proteome</keyword>
<dbReference type="AlphaFoldDB" id="A0A2T3ZE81"/>
<sequence length="155" mass="17094">MREAHCRLEQLLSLSPTQRPSALGGAAQHRHPESQSMQIELELIKVRPGLSLWHSRDLASWRRSLRGCQVSMTPGFASRCAHSVQMRMSISGTRARSCRFPRNVSRAPDAALRLRLPASANGAKKIAIHLASGSMSVILVARNSVLPFGTRRCQC</sequence>
<evidence type="ECO:0000313" key="2">
    <source>
        <dbReference type="Proteomes" id="UP000240493"/>
    </source>
</evidence>
<proteinExistence type="predicted"/>
<dbReference type="Proteomes" id="UP000240493">
    <property type="component" value="Unassembled WGS sequence"/>
</dbReference>
<organism evidence="1 2">
    <name type="scientific">Trichoderma asperellum (strain ATCC 204424 / CBS 433.97 / NBRC 101777)</name>
    <dbReference type="NCBI Taxonomy" id="1042311"/>
    <lineage>
        <taxon>Eukaryota</taxon>
        <taxon>Fungi</taxon>
        <taxon>Dikarya</taxon>
        <taxon>Ascomycota</taxon>
        <taxon>Pezizomycotina</taxon>
        <taxon>Sordariomycetes</taxon>
        <taxon>Hypocreomycetidae</taxon>
        <taxon>Hypocreales</taxon>
        <taxon>Hypocreaceae</taxon>
        <taxon>Trichoderma</taxon>
    </lineage>
</organism>
<protein>
    <submittedName>
        <fullName evidence="1">Uncharacterized protein</fullName>
    </submittedName>
</protein>
<dbReference type="EMBL" id="KZ679259">
    <property type="protein sequence ID" value="PTB43122.1"/>
    <property type="molecule type" value="Genomic_DNA"/>
</dbReference>